<dbReference type="EMBL" id="PGOL01001778">
    <property type="protein sequence ID" value="PKI54559.1"/>
    <property type="molecule type" value="Genomic_DNA"/>
</dbReference>
<proteinExistence type="predicted"/>
<gene>
    <name evidence="1" type="ORF">CRG98_025073</name>
</gene>
<sequence>MTTVLGGIRDLVVEICDTNRPIEISTDLQGGGGVGEVILVAYHPRRRSLARSNLVGNLLQRPHALAPVAHVHLYLSSPCTSLSCPFLPVLDLLTITSRSSSSYDFRVRSAVLSLCCLDDFGVSFDRLFRASVVILAI</sequence>
<dbReference type="Proteomes" id="UP000233551">
    <property type="component" value="Unassembled WGS sequence"/>
</dbReference>
<evidence type="ECO:0000313" key="2">
    <source>
        <dbReference type="Proteomes" id="UP000233551"/>
    </source>
</evidence>
<name>A0A2I0JEA9_PUNGR</name>
<protein>
    <submittedName>
        <fullName evidence="1">Uncharacterized protein</fullName>
    </submittedName>
</protein>
<organism evidence="1 2">
    <name type="scientific">Punica granatum</name>
    <name type="common">Pomegranate</name>
    <dbReference type="NCBI Taxonomy" id="22663"/>
    <lineage>
        <taxon>Eukaryota</taxon>
        <taxon>Viridiplantae</taxon>
        <taxon>Streptophyta</taxon>
        <taxon>Embryophyta</taxon>
        <taxon>Tracheophyta</taxon>
        <taxon>Spermatophyta</taxon>
        <taxon>Magnoliopsida</taxon>
        <taxon>eudicotyledons</taxon>
        <taxon>Gunneridae</taxon>
        <taxon>Pentapetalae</taxon>
        <taxon>rosids</taxon>
        <taxon>malvids</taxon>
        <taxon>Myrtales</taxon>
        <taxon>Lythraceae</taxon>
        <taxon>Punica</taxon>
    </lineage>
</organism>
<accession>A0A2I0JEA9</accession>
<comment type="caution">
    <text evidence="1">The sequence shown here is derived from an EMBL/GenBank/DDBJ whole genome shotgun (WGS) entry which is preliminary data.</text>
</comment>
<evidence type="ECO:0000313" key="1">
    <source>
        <dbReference type="EMBL" id="PKI54559.1"/>
    </source>
</evidence>
<dbReference type="AlphaFoldDB" id="A0A2I0JEA9"/>
<reference evidence="1 2" key="1">
    <citation type="submission" date="2017-11" db="EMBL/GenBank/DDBJ databases">
        <title>De-novo sequencing of pomegranate (Punica granatum L.) genome.</title>
        <authorList>
            <person name="Akparov Z."/>
            <person name="Amiraslanov A."/>
            <person name="Hajiyeva S."/>
            <person name="Abbasov M."/>
            <person name="Kaur K."/>
            <person name="Hamwieh A."/>
            <person name="Solovyev V."/>
            <person name="Salamov A."/>
            <person name="Braich B."/>
            <person name="Kosarev P."/>
            <person name="Mahmoud A."/>
            <person name="Hajiyev E."/>
            <person name="Babayeva S."/>
            <person name="Izzatullayeva V."/>
            <person name="Mammadov A."/>
            <person name="Mammadov A."/>
            <person name="Sharifova S."/>
            <person name="Ojaghi J."/>
            <person name="Eynullazada K."/>
            <person name="Bayramov B."/>
            <person name="Abdulazimova A."/>
            <person name="Shahmuradov I."/>
        </authorList>
    </citation>
    <scope>NUCLEOTIDE SEQUENCE [LARGE SCALE GENOMIC DNA]</scope>
    <source>
        <strain evidence="2">cv. AG2017</strain>
        <tissue evidence="1">Leaf</tissue>
    </source>
</reference>
<keyword evidence="2" id="KW-1185">Reference proteome</keyword>